<protein>
    <submittedName>
        <fullName evidence="2">Uncharacterized protein</fullName>
    </submittedName>
</protein>
<name>A0ABD0NX47_CIRMR</name>
<comment type="caution">
    <text evidence="2">The sequence shown here is derived from an EMBL/GenBank/DDBJ whole genome shotgun (WGS) entry which is preliminary data.</text>
</comment>
<dbReference type="PANTHER" id="PTHR12656:SF12">
    <property type="entry name" value="AT-RICH INTERACTIVE DOMAIN-CONTAINING PROTEIN 1A"/>
    <property type="match status" value="1"/>
</dbReference>
<feature type="compositionally biased region" description="Polar residues" evidence="1">
    <location>
        <begin position="178"/>
        <end position="195"/>
    </location>
</feature>
<feature type="compositionally biased region" description="Low complexity" evidence="1">
    <location>
        <begin position="21"/>
        <end position="37"/>
    </location>
</feature>
<feature type="non-terminal residue" evidence="2">
    <location>
        <position position="1"/>
    </location>
</feature>
<dbReference type="EMBL" id="JAMKFB020000019">
    <property type="protein sequence ID" value="KAL0165820.1"/>
    <property type="molecule type" value="Genomic_DNA"/>
</dbReference>
<evidence type="ECO:0000313" key="2">
    <source>
        <dbReference type="EMBL" id="KAL0165820.1"/>
    </source>
</evidence>
<evidence type="ECO:0000256" key="1">
    <source>
        <dbReference type="SAM" id="MobiDB-lite"/>
    </source>
</evidence>
<reference evidence="2 3" key="1">
    <citation type="submission" date="2024-05" db="EMBL/GenBank/DDBJ databases">
        <title>Genome sequencing and assembly of Indian major carp, Cirrhinus mrigala (Hamilton, 1822).</title>
        <authorList>
            <person name="Mohindra V."/>
            <person name="Chowdhury L.M."/>
            <person name="Lal K."/>
            <person name="Jena J.K."/>
        </authorList>
    </citation>
    <scope>NUCLEOTIDE SEQUENCE [LARGE SCALE GENOMIC DNA]</scope>
    <source>
        <strain evidence="2">CM1030</strain>
        <tissue evidence="2">Blood</tissue>
    </source>
</reference>
<keyword evidence="3" id="KW-1185">Reference proteome</keyword>
<gene>
    <name evidence="2" type="ORF">M9458_037664</name>
</gene>
<dbReference type="Proteomes" id="UP001529510">
    <property type="component" value="Unassembled WGS sequence"/>
</dbReference>
<organism evidence="2 3">
    <name type="scientific">Cirrhinus mrigala</name>
    <name type="common">Mrigala</name>
    <dbReference type="NCBI Taxonomy" id="683832"/>
    <lineage>
        <taxon>Eukaryota</taxon>
        <taxon>Metazoa</taxon>
        <taxon>Chordata</taxon>
        <taxon>Craniata</taxon>
        <taxon>Vertebrata</taxon>
        <taxon>Euteleostomi</taxon>
        <taxon>Actinopterygii</taxon>
        <taxon>Neopterygii</taxon>
        <taxon>Teleostei</taxon>
        <taxon>Ostariophysi</taxon>
        <taxon>Cypriniformes</taxon>
        <taxon>Cyprinidae</taxon>
        <taxon>Labeoninae</taxon>
        <taxon>Labeonini</taxon>
        <taxon>Cirrhinus</taxon>
    </lineage>
</organism>
<accession>A0ABD0NX47</accession>
<feature type="compositionally biased region" description="Low complexity" evidence="1">
    <location>
        <begin position="73"/>
        <end position="95"/>
    </location>
</feature>
<evidence type="ECO:0000313" key="3">
    <source>
        <dbReference type="Proteomes" id="UP001529510"/>
    </source>
</evidence>
<dbReference type="AlphaFoldDB" id="A0ABD0NX47"/>
<feature type="non-terminal residue" evidence="2">
    <location>
        <position position="272"/>
    </location>
</feature>
<feature type="region of interest" description="Disordered" evidence="1">
    <location>
        <begin position="1"/>
        <end position="259"/>
    </location>
</feature>
<dbReference type="InterPro" id="IPR021906">
    <property type="entry name" value="BAF250/Osa"/>
</dbReference>
<dbReference type="PANTHER" id="PTHR12656">
    <property type="entry name" value="BRG-1 ASSOCIATED FACTOR 250 BAF250"/>
    <property type="match status" value="1"/>
</dbReference>
<sequence length="272" mass="29607">PVDGVYGPPAKRHEGEMYPFSGQQQGPQAPGGPQSQPDMYNQYNAYPGSDRRPPGPQSQFPFGFGRERGPNAGGPNSQPSMPPQMMGSSMSGSMPAVPDGPQGPMWPGRNEMNYPNYHNRQGPPGVPSQSQGYHGMNRSEDMMPSDQRMNHEGPWAGHVNQRQPPYGPGASGPPMSRPLQSNYQSSQNHIPQVSSPAPMPRPMENRTSPSKSPYMHTGMKIQKAGPPVPASHIAQPPVQPPLIRRDVAFPPGSTEATQPILKPRRRLTMKDI</sequence>
<proteinExistence type="predicted"/>